<reference evidence="5" key="2">
    <citation type="submission" date="2021-02" db="EMBL/GenBank/DDBJ databases">
        <title>Aspergillus puulaauensis MK2 genome sequence.</title>
        <authorList>
            <person name="Futagami T."/>
            <person name="Mori K."/>
            <person name="Kadooka C."/>
            <person name="Tanaka T."/>
        </authorList>
    </citation>
    <scope>NUCLEOTIDE SEQUENCE</scope>
    <source>
        <strain evidence="5">MK2</strain>
    </source>
</reference>
<dbReference type="GO" id="GO:0052689">
    <property type="term" value="F:carboxylic ester hydrolase activity"/>
    <property type="evidence" value="ECO:0007669"/>
    <property type="project" value="TreeGrafter"/>
</dbReference>
<name>A0A7R7XSB6_9EURO</name>
<dbReference type="PANTHER" id="PTHR43918">
    <property type="entry name" value="ACETYLCHOLINESTERASE"/>
    <property type="match status" value="1"/>
</dbReference>
<dbReference type="AlphaFoldDB" id="A0A7R7XSB6"/>
<reference evidence="5" key="1">
    <citation type="submission" date="2021-01" db="EMBL/GenBank/DDBJ databases">
        <authorList>
            <consortium name="Aspergillus puulaauensis MK2 genome sequencing consortium"/>
            <person name="Kazuki M."/>
            <person name="Futagami T."/>
        </authorList>
    </citation>
    <scope>NUCLEOTIDE SEQUENCE</scope>
    <source>
        <strain evidence="5">MK2</strain>
    </source>
</reference>
<protein>
    <recommendedName>
        <fullName evidence="4">Carboxylesterase type B domain-containing protein</fullName>
    </recommendedName>
</protein>
<dbReference type="PANTHER" id="PTHR43918:SF4">
    <property type="entry name" value="CARBOXYLIC ESTER HYDROLASE"/>
    <property type="match status" value="1"/>
</dbReference>
<evidence type="ECO:0000313" key="6">
    <source>
        <dbReference type="Proteomes" id="UP000654913"/>
    </source>
</evidence>
<dbReference type="RefSeq" id="XP_041559030.1">
    <property type="nucleotide sequence ID" value="XM_041706667.1"/>
</dbReference>
<evidence type="ECO:0000313" key="5">
    <source>
        <dbReference type="EMBL" id="BCS26836.1"/>
    </source>
</evidence>
<feature type="domain" description="Carboxylesterase type B" evidence="4">
    <location>
        <begin position="28"/>
        <end position="77"/>
    </location>
</feature>
<dbReference type="Pfam" id="PF00135">
    <property type="entry name" value="COesterase"/>
    <property type="match status" value="1"/>
</dbReference>
<comment type="similarity">
    <text evidence="1">Belongs to the type-B carboxylesterase/lipase family.</text>
</comment>
<evidence type="ECO:0000256" key="3">
    <source>
        <dbReference type="SAM" id="SignalP"/>
    </source>
</evidence>
<keyword evidence="3" id="KW-0732">Signal</keyword>
<dbReference type="InterPro" id="IPR029058">
    <property type="entry name" value="AB_hydrolase_fold"/>
</dbReference>
<keyword evidence="2" id="KW-0378">Hydrolase</keyword>
<feature type="signal peptide" evidence="3">
    <location>
        <begin position="1"/>
        <end position="19"/>
    </location>
</feature>
<proteinExistence type="inferred from homology"/>
<accession>A0A7R7XSB6</accession>
<dbReference type="InterPro" id="IPR002018">
    <property type="entry name" value="CarbesteraseB"/>
</dbReference>
<dbReference type="EMBL" id="AP024447">
    <property type="protein sequence ID" value="BCS26836.1"/>
    <property type="molecule type" value="Genomic_DNA"/>
</dbReference>
<sequence>MRFGYQILQLISLSILSQSASIDTHAQPAAVINNGTLLGIQNSQFHQDHFLGIPYAQPPLGNLRFDLPQPINQSWSEKQALPMVTGVTLPP</sequence>
<gene>
    <name evidence="5" type="ORF">APUU_51547S</name>
</gene>
<dbReference type="InterPro" id="IPR050654">
    <property type="entry name" value="AChE-related_enzymes"/>
</dbReference>
<evidence type="ECO:0000256" key="2">
    <source>
        <dbReference type="ARBA" id="ARBA00022801"/>
    </source>
</evidence>
<evidence type="ECO:0000259" key="4">
    <source>
        <dbReference type="Pfam" id="PF00135"/>
    </source>
</evidence>
<dbReference type="GeneID" id="64976841"/>
<feature type="chain" id="PRO_5031086424" description="Carboxylesterase type B domain-containing protein" evidence="3">
    <location>
        <begin position="20"/>
        <end position="91"/>
    </location>
</feature>
<dbReference type="KEGG" id="apuu:APUU_51547S"/>
<dbReference type="Gene3D" id="3.40.50.1820">
    <property type="entry name" value="alpha/beta hydrolase"/>
    <property type="match status" value="1"/>
</dbReference>
<organism evidence="5 6">
    <name type="scientific">Aspergillus puulaauensis</name>
    <dbReference type="NCBI Taxonomy" id="1220207"/>
    <lineage>
        <taxon>Eukaryota</taxon>
        <taxon>Fungi</taxon>
        <taxon>Dikarya</taxon>
        <taxon>Ascomycota</taxon>
        <taxon>Pezizomycotina</taxon>
        <taxon>Eurotiomycetes</taxon>
        <taxon>Eurotiomycetidae</taxon>
        <taxon>Eurotiales</taxon>
        <taxon>Aspergillaceae</taxon>
        <taxon>Aspergillus</taxon>
    </lineage>
</organism>
<dbReference type="SUPFAM" id="SSF53474">
    <property type="entry name" value="alpha/beta-Hydrolases"/>
    <property type="match status" value="1"/>
</dbReference>
<evidence type="ECO:0000256" key="1">
    <source>
        <dbReference type="ARBA" id="ARBA00005964"/>
    </source>
</evidence>
<dbReference type="Proteomes" id="UP000654913">
    <property type="component" value="Chromosome 5"/>
</dbReference>
<dbReference type="OrthoDB" id="408631at2759"/>
<keyword evidence="6" id="KW-1185">Reference proteome</keyword>